<organism evidence="3 4">
    <name type="scientific">Coprinopsis cinerea (strain Okayama-7 / 130 / ATCC MYA-4618 / FGSC 9003)</name>
    <name type="common">Inky cap fungus</name>
    <name type="synonym">Hormographiella aspergillata</name>
    <dbReference type="NCBI Taxonomy" id="240176"/>
    <lineage>
        <taxon>Eukaryota</taxon>
        <taxon>Fungi</taxon>
        <taxon>Dikarya</taxon>
        <taxon>Basidiomycota</taxon>
        <taxon>Agaricomycotina</taxon>
        <taxon>Agaricomycetes</taxon>
        <taxon>Agaricomycetidae</taxon>
        <taxon>Agaricales</taxon>
        <taxon>Agaricineae</taxon>
        <taxon>Psathyrellaceae</taxon>
        <taxon>Coprinopsis</taxon>
    </lineage>
</organism>
<dbReference type="InterPro" id="IPR009027">
    <property type="entry name" value="Ribosomal_bL9/RNase_H1_N"/>
</dbReference>
<dbReference type="RefSeq" id="XP_002911519.1">
    <property type="nucleotide sequence ID" value="XM_002911473.1"/>
</dbReference>
<evidence type="ECO:0000313" key="3">
    <source>
        <dbReference type="EMBL" id="EFI28025.1"/>
    </source>
</evidence>
<keyword evidence="4" id="KW-1185">Reference proteome</keyword>
<dbReference type="InParanoid" id="D6RM58"/>
<dbReference type="AlphaFoldDB" id="D6RM58"/>
<protein>
    <recommendedName>
        <fullName evidence="2">Ribonuclease H1 N-terminal domain-containing protein</fullName>
    </recommendedName>
</protein>
<dbReference type="HOGENOM" id="CLU_622587_0_0_1"/>
<dbReference type="KEGG" id="cci:CC1G_14521"/>
<feature type="compositionally biased region" description="Basic and acidic residues" evidence="1">
    <location>
        <begin position="429"/>
        <end position="440"/>
    </location>
</feature>
<dbReference type="Pfam" id="PF01693">
    <property type="entry name" value="Cauli_VI"/>
    <property type="match status" value="1"/>
</dbReference>
<feature type="compositionally biased region" description="Low complexity" evidence="1">
    <location>
        <begin position="399"/>
        <end position="422"/>
    </location>
</feature>
<evidence type="ECO:0000313" key="4">
    <source>
        <dbReference type="Proteomes" id="UP000001861"/>
    </source>
</evidence>
<proteinExistence type="predicted"/>
<dbReference type="OrthoDB" id="3070714at2759"/>
<dbReference type="STRING" id="240176.D6RM58"/>
<feature type="region of interest" description="Disordered" evidence="1">
    <location>
        <begin position="384"/>
        <end position="440"/>
    </location>
</feature>
<dbReference type="GeneID" id="9379277"/>
<comment type="caution">
    <text evidence="3">The sequence shown here is derived from an EMBL/GenBank/DDBJ whole genome shotgun (WGS) entry which is preliminary data.</text>
</comment>
<dbReference type="EMBL" id="AACS02000004">
    <property type="protein sequence ID" value="EFI28025.1"/>
    <property type="molecule type" value="Genomic_DNA"/>
</dbReference>
<dbReference type="Proteomes" id="UP000001861">
    <property type="component" value="Unassembled WGS sequence"/>
</dbReference>
<sequence length="440" mass="47132">MKHDFTLSPHGDAIKALTKLYNENFPTTNYVGVLWASDTESPALLPVASSVLAGPSTSGGRMILHVEVLDPDLPIRDFPLRWFPLPNPSVNGAVGGAVFFRPSTSNPLNPSFSRMLGQEMCSLIGANGSVLAMLFDGRGMAVDAAEDDVPAVCDALCRSRAEPLVQGLNRVSVYASFDSKTDADDVYRAALRKGFVQVVHSNDFDAMSATFPNHVTWDPIHGPWGHNVVTNWWYVVSVGLVPGIYPTWIDAGPQVQGIPHAVHDKVRSKQEAVALYMERASSGHIRRLAQAPPESDLVRTSGNKNAERRSGAFVPAIESINGSTTFIPVRADLDRGSARDDPACVGVDYTRVAISSASSPLSAGSVVVGRPPHLRTFREIAREKKLKSRPGETDEAAPSVQQSISPSISSVSSITVSSQMSSMGSEGDGGFHRTNVDSAD</sequence>
<name>D6RM58_COPC7</name>
<dbReference type="Gene3D" id="3.40.970.10">
    <property type="entry name" value="Ribonuclease H1, N-terminal domain"/>
    <property type="match status" value="1"/>
</dbReference>
<dbReference type="eggNOG" id="ENOG502SZYE">
    <property type="taxonomic scope" value="Eukaryota"/>
</dbReference>
<evidence type="ECO:0000256" key="1">
    <source>
        <dbReference type="SAM" id="MobiDB-lite"/>
    </source>
</evidence>
<evidence type="ECO:0000259" key="2">
    <source>
        <dbReference type="Pfam" id="PF01693"/>
    </source>
</evidence>
<reference evidence="3 4" key="1">
    <citation type="journal article" date="2010" name="Proc. Natl. Acad. Sci. U.S.A.">
        <title>Insights into evolution of multicellular fungi from the assembled chromosomes of the mushroom Coprinopsis cinerea (Coprinus cinereus).</title>
        <authorList>
            <person name="Stajich J.E."/>
            <person name="Wilke S.K."/>
            <person name="Ahren D."/>
            <person name="Au C.H."/>
            <person name="Birren B.W."/>
            <person name="Borodovsky M."/>
            <person name="Burns C."/>
            <person name="Canback B."/>
            <person name="Casselton L.A."/>
            <person name="Cheng C.K."/>
            <person name="Deng J."/>
            <person name="Dietrich F.S."/>
            <person name="Fargo D.C."/>
            <person name="Farman M.L."/>
            <person name="Gathman A.C."/>
            <person name="Goldberg J."/>
            <person name="Guigo R."/>
            <person name="Hoegger P.J."/>
            <person name="Hooker J.B."/>
            <person name="Huggins A."/>
            <person name="James T.Y."/>
            <person name="Kamada T."/>
            <person name="Kilaru S."/>
            <person name="Kodira C."/>
            <person name="Kues U."/>
            <person name="Kupfer D."/>
            <person name="Kwan H.S."/>
            <person name="Lomsadze A."/>
            <person name="Li W."/>
            <person name="Lilly W.W."/>
            <person name="Ma L.J."/>
            <person name="Mackey A.J."/>
            <person name="Manning G."/>
            <person name="Martin F."/>
            <person name="Muraguchi H."/>
            <person name="Natvig D.O."/>
            <person name="Palmerini H."/>
            <person name="Ramesh M.A."/>
            <person name="Rehmeyer C.J."/>
            <person name="Roe B.A."/>
            <person name="Shenoy N."/>
            <person name="Stanke M."/>
            <person name="Ter-Hovhannisyan V."/>
            <person name="Tunlid A."/>
            <person name="Velagapudi R."/>
            <person name="Vision T.J."/>
            <person name="Zeng Q."/>
            <person name="Zolan M.E."/>
            <person name="Pukkila P.J."/>
        </authorList>
    </citation>
    <scope>NUCLEOTIDE SEQUENCE [LARGE SCALE GENOMIC DNA]</scope>
    <source>
        <strain evidence="4">Okayama-7 / 130 / ATCC MYA-4618 / FGSC 9003</strain>
    </source>
</reference>
<dbReference type="SUPFAM" id="SSF55658">
    <property type="entry name" value="L9 N-domain-like"/>
    <property type="match status" value="1"/>
</dbReference>
<dbReference type="InterPro" id="IPR011320">
    <property type="entry name" value="RNase_H1_N"/>
</dbReference>
<gene>
    <name evidence="3" type="ORF">CC1G_14521</name>
</gene>
<dbReference type="VEuPathDB" id="FungiDB:CC1G_14521"/>
<accession>D6RM58</accession>
<dbReference type="InterPro" id="IPR037056">
    <property type="entry name" value="RNase_H1_N_sf"/>
</dbReference>
<feature type="domain" description="Ribonuclease H1 N-terminal" evidence="2">
    <location>
        <begin position="233"/>
        <end position="273"/>
    </location>
</feature>